<dbReference type="InterPro" id="IPR038299">
    <property type="entry name" value="DAO_C_sf"/>
</dbReference>
<evidence type="ECO:0000256" key="4">
    <source>
        <dbReference type="ARBA" id="ARBA00013029"/>
    </source>
</evidence>
<dbReference type="Gene3D" id="3.30.9.10">
    <property type="entry name" value="D-Amino Acid Oxidase, subunit A, domain 2"/>
    <property type="match status" value="1"/>
</dbReference>
<dbReference type="FunFam" id="1.10.8.870:FF:000003">
    <property type="entry name" value="Glycerol-3-phosphate dehydrogenase"/>
    <property type="match status" value="1"/>
</dbReference>
<dbReference type="InterPro" id="IPR031656">
    <property type="entry name" value="DAO_C"/>
</dbReference>
<evidence type="ECO:0000256" key="3">
    <source>
        <dbReference type="ARBA" id="ARBA00007330"/>
    </source>
</evidence>
<feature type="domain" description="Alpha-glycerophosphate oxidase C-terminal" evidence="14">
    <location>
        <begin position="401"/>
        <end position="524"/>
    </location>
</feature>
<comment type="similarity">
    <text evidence="3 11">Belongs to the FAD-dependent glycerol-3-phosphate dehydrogenase family.</text>
</comment>
<dbReference type="Pfam" id="PF01266">
    <property type="entry name" value="DAO"/>
    <property type="match status" value="1"/>
</dbReference>
<dbReference type="GO" id="GO:0004368">
    <property type="term" value="F:glycerol-3-phosphate dehydrogenase (quinone) activity"/>
    <property type="evidence" value="ECO:0007669"/>
    <property type="project" value="UniProtKB-EC"/>
</dbReference>
<evidence type="ECO:0000256" key="11">
    <source>
        <dbReference type="RuleBase" id="RU361217"/>
    </source>
</evidence>
<dbReference type="PROSITE" id="PS00978">
    <property type="entry name" value="FAD_G3PDH_2"/>
    <property type="match status" value="1"/>
</dbReference>
<keyword evidence="5" id="KW-0963">Cytoplasm</keyword>
<dbReference type="Pfam" id="PF16901">
    <property type="entry name" value="DAO_C"/>
    <property type="match status" value="1"/>
</dbReference>
<comment type="catalytic activity">
    <reaction evidence="10 11">
        <text>a quinone + sn-glycerol 3-phosphate = dihydroxyacetone phosphate + a quinol</text>
        <dbReference type="Rhea" id="RHEA:18977"/>
        <dbReference type="ChEBI" id="CHEBI:24646"/>
        <dbReference type="ChEBI" id="CHEBI:57597"/>
        <dbReference type="ChEBI" id="CHEBI:57642"/>
        <dbReference type="ChEBI" id="CHEBI:132124"/>
        <dbReference type="EC" id="1.1.5.3"/>
    </reaction>
</comment>
<evidence type="ECO:0000256" key="2">
    <source>
        <dbReference type="ARBA" id="ARBA00004496"/>
    </source>
</evidence>
<dbReference type="Gene3D" id="3.50.50.60">
    <property type="entry name" value="FAD/NAD(P)-binding domain"/>
    <property type="match status" value="1"/>
</dbReference>
<dbReference type="Gene3D" id="1.10.8.870">
    <property type="entry name" value="Alpha-glycerophosphate oxidase, cap domain"/>
    <property type="match status" value="1"/>
</dbReference>
<protein>
    <recommendedName>
        <fullName evidence="4 11">Glycerol-3-phosphate dehydrogenase</fullName>
        <ecNumber evidence="4 11">1.1.5.3</ecNumber>
    </recommendedName>
</protein>
<keyword evidence="9 11" id="KW-0560">Oxidoreductase</keyword>
<dbReference type="PANTHER" id="PTHR11985:SF31">
    <property type="entry name" value="GLYCEROL-3-PHOSPHATE DEHYDROGENASE 2"/>
    <property type="match status" value="1"/>
</dbReference>
<dbReference type="GO" id="GO:0046168">
    <property type="term" value="P:glycerol-3-phosphate catabolic process"/>
    <property type="evidence" value="ECO:0007669"/>
    <property type="project" value="TreeGrafter"/>
</dbReference>
<keyword evidence="8" id="KW-0274">FAD</keyword>
<dbReference type="SUPFAM" id="SSF51905">
    <property type="entry name" value="FAD/NAD(P)-binding domain"/>
    <property type="match status" value="1"/>
</dbReference>
<keyword evidence="6 11" id="KW-0285">Flavoprotein</keyword>
<evidence type="ECO:0000256" key="10">
    <source>
        <dbReference type="ARBA" id="ARBA00049055"/>
    </source>
</evidence>
<evidence type="ECO:0000313" key="15">
    <source>
        <dbReference type="EMBL" id="RKQ84927.1"/>
    </source>
</evidence>
<dbReference type="RefSeq" id="WP_121258441.1">
    <property type="nucleotide sequence ID" value="NZ_RBIL01000003.1"/>
</dbReference>
<dbReference type="InterPro" id="IPR006076">
    <property type="entry name" value="FAD-dep_OxRdtase"/>
</dbReference>
<dbReference type="InterPro" id="IPR000447">
    <property type="entry name" value="G3P_DH_FAD-dep"/>
</dbReference>
<dbReference type="OrthoDB" id="9766796at2"/>
<dbReference type="PROSITE" id="PS00977">
    <property type="entry name" value="FAD_G3PDH_1"/>
    <property type="match status" value="1"/>
</dbReference>
<proteinExistence type="inferred from homology"/>
<dbReference type="GO" id="GO:0006071">
    <property type="term" value="P:glycerol metabolic process"/>
    <property type="evidence" value="ECO:0007669"/>
    <property type="project" value="UniProtKB-KW"/>
</dbReference>
<reference evidence="15 16" key="1">
    <citation type="submission" date="2018-10" db="EMBL/GenBank/DDBJ databases">
        <title>Genomic Encyclopedia of Archaeal and Bacterial Type Strains, Phase II (KMG-II): from individual species to whole genera.</title>
        <authorList>
            <person name="Goeker M."/>
        </authorList>
    </citation>
    <scope>NUCLEOTIDE SEQUENCE [LARGE SCALE GENOMIC DNA]</scope>
    <source>
        <strain evidence="15 16">DSM 14954</strain>
    </source>
</reference>
<evidence type="ECO:0000256" key="8">
    <source>
        <dbReference type="ARBA" id="ARBA00022827"/>
    </source>
</evidence>
<sequence>MNDRSRLGPEQRREALTRLESEVFDVVVIGGGTVGTGSALDAATRGLNVALVEARDYAAGTSSRSSKLVHGGLRYLEQKDFGLVREALRERSLLLNVIAPHLVQPVPFLLPLTEHWQRPYIGAGLILYDSLGGYKGLKRHRHLSKRGALRIAPALKADSLVGALQYYDAKVDDARHTMTVARTAAALGAAVVSNAKVVGFLREGERVTGVKVRDMAGGGELSVRAKEVVNATGVWTDDVQHLVGERGKFQVRASKGIHLVVPKDRLQLDTGLILRTEKSVLFVIPWGRHWIIGTTDTDWNLDKAHPAASASDIDYVLEHINAVINQPLTREDVEGVYAGLRPLLTGESESTSKLSREHTVAVPVPGLVAVAGGKYTTYRVMAKDAIDAAARGLDRFVPPSATDVTPLVGGDGFQALWNRRERVAAESGVHVARIEHLLRRYGTRTDELLSMVKESPELGEPLPGADDYLRVEVLYAASHEGALHLDDVLTRRTRISIETWDRGLESAEPAARLMAEPLGWDEDTIKREVELYRERVAAERRSQEQPDDRAADLERLSAPDVFSPAG</sequence>
<name>A0A660L244_9ACTN</name>
<comment type="subcellular location">
    <subcellularLocation>
        <location evidence="2">Cytoplasm</location>
    </subcellularLocation>
</comment>
<gene>
    <name evidence="15" type="ORF">C8N24_6558</name>
</gene>
<evidence type="ECO:0000256" key="12">
    <source>
        <dbReference type="SAM" id="MobiDB-lite"/>
    </source>
</evidence>
<feature type="domain" description="FAD dependent oxidoreductase" evidence="13">
    <location>
        <begin position="25"/>
        <end position="373"/>
    </location>
</feature>
<comment type="caution">
    <text evidence="15">The sequence shown here is derived from an EMBL/GenBank/DDBJ whole genome shotgun (WGS) entry which is preliminary data.</text>
</comment>
<keyword evidence="7" id="KW-0319">Glycerol metabolism</keyword>
<evidence type="ECO:0000259" key="13">
    <source>
        <dbReference type="Pfam" id="PF01266"/>
    </source>
</evidence>
<dbReference type="PRINTS" id="PR01001">
    <property type="entry name" value="FADG3PDH"/>
</dbReference>
<accession>A0A660L244</accession>
<dbReference type="SUPFAM" id="SSF54373">
    <property type="entry name" value="FAD-linked reductases, C-terminal domain"/>
    <property type="match status" value="1"/>
</dbReference>
<feature type="compositionally biased region" description="Basic and acidic residues" evidence="12">
    <location>
        <begin position="538"/>
        <end position="557"/>
    </location>
</feature>
<dbReference type="PANTHER" id="PTHR11985">
    <property type="entry name" value="GLYCEROL-3-PHOSPHATE DEHYDROGENASE"/>
    <property type="match status" value="1"/>
</dbReference>
<dbReference type="GO" id="GO:0009331">
    <property type="term" value="C:glycerol-3-phosphate dehydrogenase (FAD) complex"/>
    <property type="evidence" value="ECO:0007669"/>
    <property type="project" value="UniProtKB-UniRule"/>
</dbReference>
<organism evidence="15 16">
    <name type="scientific">Solirubrobacter pauli</name>
    <dbReference type="NCBI Taxonomy" id="166793"/>
    <lineage>
        <taxon>Bacteria</taxon>
        <taxon>Bacillati</taxon>
        <taxon>Actinomycetota</taxon>
        <taxon>Thermoleophilia</taxon>
        <taxon>Solirubrobacterales</taxon>
        <taxon>Solirubrobacteraceae</taxon>
        <taxon>Solirubrobacter</taxon>
    </lineage>
</organism>
<keyword evidence="16" id="KW-1185">Reference proteome</keyword>
<dbReference type="AlphaFoldDB" id="A0A660L244"/>
<evidence type="ECO:0000259" key="14">
    <source>
        <dbReference type="Pfam" id="PF16901"/>
    </source>
</evidence>
<feature type="region of interest" description="Disordered" evidence="12">
    <location>
        <begin position="538"/>
        <end position="566"/>
    </location>
</feature>
<evidence type="ECO:0000256" key="5">
    <source>
        <dbReference type="ARBA" id="ARBA00022490"/>
    </source>
</evidence>
<evidence type="ECO:0000256" key="6">
    <source>
        <dbReference type="ARBA" id="ARBA00022630"/>
    </source>
</evidence>
<dbReference type="EMBL" id="RBIL01000003">
    <property type="protein sequence ID" value="RKQ84927.1"/>
    <property type="molecule type" value="Genomic_DNA"/>
</dbReference>
<evidence type="ECO:0000256" key="9">
    <source>
        <dbReference type="ARBA" id="ARBA00023002"/>
    </source>
</evidence>
<dbReference type="Proteomes" id="UP000278962">
    <property type="component" value="Unassembled WGS sequence"/>
</dbReference>
<evidence type="ECO:0000256" key="1">
    <source>
        <dbReference type="ARBA" id="ARBA00001974"/>
    </source>
</evidence>
<comment type="cofactor">
    <cofactor evidence="1 11">
        <name>FAD</name>
        <dbReference type="ChEBI" id="CHEBI:57692"/>
    </cofactor>
</comment>
<evidence type="ECO:0000256" key="7">
    <source>
        <dbReference type="ARBA" id="ARBA00022798"/>
    </source>
</evidence>
<dbReference type="EC" id="1.1.5.3" evidence="4 11"/>
<evidence type="ECO:0000313" key="16">
    <source>
        <dbReference type="Proteomes" id="UP000278962"/>
    </source>
</evidence>
<dbReference type="InterPro" id="IPR036188">
    <property type="entry name" value="FAD/NAD-bd_sf"/>
</dbReference>